<evidence type="ECO:0000313" key="3">
    <source>
        <dbReference type="EMBL" id="KAJ4333908.1"/>
    </source>
</evidence>
<dbReference type="AlphaFoldDB" id="A0A9W8WVD6"/>
<feature type="transmembrane region" description="Helical" evidence="2">
    <location>
        <begin position="438"/>
        <end position="457"/>
    </location>
</feature>
<comment type="caution">
    <text evidence="3">The sequence shown here is derived from an EMBL/GenBank/DDBJ whole genome shotgun (WGS) entry which is preliminary data.</text>
</comment>
<feature type="compositionally biased region" description="Basic and acidic residues" evidence="1">
    <location>
        <begin position="315"/>
        <end position="324"/>
    </location>
</feature>
<gene>
    <name evidence="3" type="ORF">N0V87_007278</name>
</gene>
<keyword evidence="2" id="KW-0812">Transmembrane</keyword>
<dbReference type="Proteomes" id="UP001140562">
    <property type="component" value="Unassembled WGS sequence"/>
</dbReference>
<proteinExistence type="predicted"/>
<feature type="region of interest" description="Disordered" evidence="1">
    <location>
        <begin position="1"/>
        <end position="27"/>
    </location>
</feature>
<feature type="transmembrane region" description="Helical" evidence="2">
    <location>
        <begin position="411"/>
        <end position="431"/>
    </location>
</feature>
<evidence type="ECO:0000256" key="2">
    <source>
        <dbReference type="SAM" id="Phobius"/>
    </source>
</evidence>
<keyword evidence="2" id="KW-1133">Transmembrane helix</keyword>
<sequence>MPTTRIPILDAPVSRPKAGSTTRAQAEAVQTYKEKAEQARKRNNSVGVRVPDNIASYDYAYASTPKQDAAIPAVLKPSNSPPALAGAFPTSPPAVQHKWTPKPEPVFPKSKISSNTSVFRKPTVHGVTTSAAVLEESVVYVRADAKTRATSATTPPRSTTVKISLKPRSPSSSTAPAPVFAADKIECCKPGNTQHTCPVEHCRGTYYRAPYIENEEGRRSPSPTKTMPNFTRQYSLEGDSIFGYKVRDKDPLGTVAGADKSASNSDEENPKGAASKRLEELRKAQSKPKATEQKRTLADRWPWIRREGGNALGKDSGEPPKSRAPDPPVKAPAKTSPPKVKRPGSTYVSPFEGIATPTTTPPRATPVLVKPTGAAARAAAGQAETSKKTASPVTLEASLSLDAGIKQIQDLVVLGVKIGLALYMVVALWFILDAVREALCVVCVPLRFVLMFAWAVVGSVGRGLGTVASSMGGKVRVLGR</sequence>
<dbReference type="EMBL" id="JAPEUV010000086">
    <property type="protein sequence ID" value="KAJ4333908.1"/>
    <property type="molecule type" value="Genomic_DNA"/>
</dbReference>
<evidence type="ECO:0000313" key="4">
    <source>
        <dbReference type="Proteomes" id="UP001140562"/>
    </source>
</evidence>
<feature type="compositionally biased region" description="Basic and acidic residues" evidence="1">
    <location>
        <begin position="276"/>
        <end position="308"/>
    </location>
</feature>
<reference evidence="3" key="1">
    <citation type="submission" date="2022-10" db="EMBL/GenBank/DDBJ databases">
        <title>Tapping the CABI collections for fungal endophytes: first genome assemblies for Collariella, Neodidymelliopsis, Ascochyta clinopodiicola, Didymella pomorum, Didymosphaeria variabile, Neocosmospora piperis and Neocucurbitaria cava.</title>
        <authorList>
            <person name="Hill R."/>
        </authorList>
    </citation>
    <scope>NUCLEOTIDE SEQUENCE</scope>
    <source>
        <strain evidence="3">IMI 360193</strain>
    </source>
</reference>
<keyword evidence="4" id="KW-1185">Reference proteome</keyword>
<accession>A0A9W8WVD6</accession>
<dbReference type="OrthoDB" id="3755781at2759"/>
<evidence type="ECO:0000256" key="1">
    <source>
        <dbReference type="SAM" id="MobiDB-lite"/>
    </source>
</evidence>
<feature type="compositionally biased region" description="Low complexity" evidence="1">
    <location>
        <begin position="149"/>
        <end position="160"/>
    </location>
</feature>
<keyword evidence="2" id="KW-0472">Membrane</keyword>
<name>A0A9W8WVD6_9PLEO</name>
<feature type="compositionally biased region" description="Low complexity" evidence="1">
    <location>
        <begin position="167"/>
        <end position="177"/>
    </location>
</feature>
<protein>
    <submittedName>
        <fullName evidence="3">Uncharacterized protein</fullName>
    </submittedName>
</protein>
<feature type="region of interest" description="Disordered" evidence="1">
    <location>
        <begin position="149"/>
        <end position="177"/>
    </location>
</feature>
<feature type="region of interest" description="Disordered" evidence="1">
    <location>
        <begin position="253"/>
        <end position="367"/>
    </location>
</feature>
<organism evidence="3 4">
    <name type="scientific">Didymella glomerata</name>
    <dbReference type="NCBI Taxonomy" id="749621"/>
    <lineage>
        <taxon>Eukaryota</taxon>
        <taxon>Fungi</taxon>
        <taxon>Dikarya</taxon>
        <taxon>Ascomycota</taxon>
        <taxon>Pezizomycotina</taxon>
        <taxon>Dothideomycetes</taxon>
        <taxon>Pleosporomycetidae</taxon>
        <taxon>Pleosporales</taxon>
        <taxon>Pleosporineae</taxon>
        <taxon>Didymellaceae</taxon>
        <taxon>Didymella</taxon>
    </lineage>
</organism>